<name>A0A4S1CJQ8_9BACT</name>
<evidence type="ECO:0000313" key="5">
    <source>
        <dbReference type="EMBL" id="TGU73899.1"/>
    </source>
</evidence>
<dbReference type="RefSeq" id="WP_135868246.1">
    <property type="nucleotide sequence ID" value="NZ_SRSC01000001.1"/>
</dbReference>
<dbReference type="Gene3D" id="1.25.40.10">
    <property type="entry name" value="Tetratricopeptide repeat domain"/>
    <property type="match status" value="1"/>
</dbReference>
<dbReference type="InterPro" id="IPR051012">
    <property type="entry name" value="CellSynth/LPSAsmb/PSIAsmb"/>
</dbReference>
<dbReference type="SMART" id="SM00028">
    <property type="entry name" value="TPR"/>
    <property type="match status" value="2"/>
</dbReference>
<evidence type="ECO:0000256" key="2">
    <source>
        <dbReference type="ARBA" id="ARBA00022803"/>
    </source>
</evidence>
<comment type="caution">
    <text evidence="5">The sequence shown here is derived from an EMBL/GenBank/DDBJ whole genome shotgun (WGS) entry which is preliminary data.</text>
</comment>
<dbReference type="InterPro" id="IPR019734">
    <property type="entry name" value="TPR_rpt"/>
</dbReference>
<dbReference type="PANTHER" id="PTHR45586:SF1">
    <property type="entry name" value="LIPOPOLYSACCHARIDE ASSEMBLY PROTEIN B"/>
    <property type="match status" value="1"/>
</dbReference>
<keyword evidence="1" id="KW-0677">Repeat</keyword>
<evidence type="ECO:0000256" key="1">
    <source>
        <dbReference type="ARBA" id="ARBA00022737"/>
    </source>
</evidence>
<organism evidence="5 6">
    <name type="scientific">Geomonas terrae</name>
    <dbReference type="NCBI Taxonomy" id="2562681"/>
    <lineage>
        <taxon>Bacteria</taxon>
        <taxon>Pseudomonadati</taxon>
        <taxon>Thermodesulfobacteriota</taxon>
        <taxon>Desulfuromonadia</taxon>
        <taxon>Geobacterales</taxon>
        <taxon>Geobacteraceae</taxon>
        <taxon>Geomonas</taxon>
    </lineage>
</organism>
<dbReference type="Pfam" id="PF13432">
    <property type="entry name" value="TPR_16"/>
    <property type="match status" value="1"/>
</dbReference>
<evidence type="ECO:0000256" key="3">
    <source>
        <dbReference type="PROSITE-ProRule" id="PRU00339"/>
    </source>
</evidence>
<dbReference type="PANTHER" id="PTHR45586">
    <property type="entry name" value="TPR REPEAT-CONTAINING PROTEIN PA4667"/>
    <property type="match status" value="1"/>
</dbReference>
<proteinExistence type="predicted"/>
<gene>
    <name evidence="5" type="ORF">E4633_00030</name>
</gene>
<feature type="repeat" description="TPR" evidence="3">
    <location>
        <begin position="86"/>
        <end position="119"/>
    </location>
</feature>
<dbReference type="Pfam" id="PF13181">
    <property type="entry name" value="TPR_8"/>
    <property type="match status" value="1"/>
</dbReference>
<dbReference type="Proteomes" id="UP000306416">
    <property type="component" value="Unassembled WGS sequence"/>
</dbReference>
<sequence length="176" mass="19648">MKQLMSRNTFRMLLTGTLTLASLSLPPAYCQGIPDDAGHHNRQGMEYFNKGFYEHTPRHQDAEAARSYGLAVKEFTAAIKKDSNSAEAHRNLARVYYVQKNFAGAAEEYRRVTELAPGDLDAYVNASLACIELKRFDEAIQLLQGAKSQTSDPKVLETLDSYIVKTTDQQAKGVKK</sequence>
<evidence type="ECO:0000256" key="4">
    <source>
        <dbReference type="SAM" id="SignalP"/>
    </source>
</evidence>
<dbReference type="InterPro" id="IPR011990">
    <property type="entry name" value="TPR-like_helical_dom_sf"/>
</dbReference>
<keyword evidence="4" id="KW-0732">Signal</keyword>
<reference evidence="5 6" key="1">
    <citation type="submission" date="2019-04" db="EMBL/GenBank/DDBJ databases">
        <title>Geobacter oryzae sp. nov., ferric-reducing bacteria isolated from paddy soil.</title>
        <authorList>
            <person name="Xu Z."/>
            <person name="Masuda Y."/>
            <person name="Itoh H."/>
            <person name="Senoo K."/>
        </authorList>
    </citation>
    <scope>NUCLEOTIDE SEQUENCE [LARGE SCALE GENOMIC DNA]</scope>
    <source>
        <strain evidence="5 6">Red111</strain>
    </source>
</reference>
<dbReference type="SUPFAM" id="SSF48452">
    <property type="entry name" value="TPR-like"/>
    <property type="match status" value="1"/>
</dbReference>
<keyword evidence="2 3" id="KW-0802">TPR repeat</keyword>
<dbReference type="PROSITE" id="PS50005">
    <property type="entry name" value="TPR"/>
    <property type="match status" value="1"/>
</dbReference>
<dbReference type="EMBL" id="SRSC01000001">
    <property type="protein sequence ID" value="TGU73899.1"/>
    <property type="molecule type" value="Genomic_DNA"/>
</dbReference>
<feature type="signal peptide" evidence="4">
    <location>
        <begin position="1"/>
        <end position="21"/>
    </location>
</feature>
<dbReference type="AlphaFoldDB" id="A0A4S1CJQ8"/>
<feature type="chain" id="PRO_5020195992" evidence="4">
    <location>
        <begin position="22"/>
        <end position="176"/>
    </location>
</feature>
<protein>
    <submittedName>
        <fullName evidence="5">Tetratricopeptide repeat protein</fullName>
    </submittedName>
</protein>
<accession>A0A4S1CJQ8</accession>
<keyword evidence="6" id="KW-1185">Reference proteome</keyword>
<evidence type="ECO:0000313" key="6">
    <source>
        <dbReference type="Proteomes" id="UP000306416"/>
    </source>
</evidence>